<dbReference type="Proteomes" id="UP000078572">
    <property type="component" value="Chromosome 1"/>
</dbReference>
<sequence>MPRSSLPAPLLTRRALNRALLDRQLLLRRTRMTPLAAIERLVAMQSQMPQAPHYGLWSRLEGFRTEALDKLLTTRRAIRGAMMRGTLHLTSAHDCLALRPLLDAQMLRLAFSNAGKSIADVDPAALRAAARAALAGGPLTAVQLGEHLQPLWPKHDAAALARAIPFLEPLVQVPPRGLWRGAGQATLATVADWLGEAVEPAATTEALVLRYLAGYGPASVADAQAWSGLTRLSAAFETLRPRLKTFTDEHGVELFDLPRAPRPDADTPAPVRFLPELDCALLAHADRARILDDGHRKAIYTKNGILPPTLLIDGFVAGTWKLDLAREQATLTLRPFAKLAKADTRALEEEGAQLLAFAAADCSTHVVRFGQ</sequence>
<name>A0A192A062_9RALS</name>
<dbReference type="PANTHER" id="PTHR38479:SF2">
    <property type="entry name" value="WINGED HELIX DNA-BINDING DOMAIN-CONTAINING PROTEIN"/>
    <property type="match status" value="1"/>
</dbReference>
<dbReference type="STRING" id="190721.ACS15_3231"/>
<dbReference type="EMBL" id="CP016022">
    <property type="protein sequence ID" value="ANJ73774.1"/>
    <property type="molecule type" value="Genomic_DNA"/>
</dbReference>
<gene>
    <name evidence="1" type="ORF">A9Y76_15475</name>
</gene>
<dbReference type="Pfam" id="PF06224">
    <property type="entry name" value="AlkZ-like"/>
    <property type="match status" value="1"/>
</dbReference>
<dbReference type="OrthoDB" id="9148135at2"/>
<dbReference type="PANTHER" id="PTHR38479">
    <property type="entry name" value="LMO0824 PROTEIN"/>
    <property type="match status" value="1"/>
</dbReference>
<keyword evidence="2" id="KW-1185">Reference proteome</keyword>
<accession>A0A192A062</accession>
<dbReference type="AlphaFoldDB" id="A0A192A062"/>
<dbReference type="InterPro" id="IPR009351">
    <property type="entry name" value="AlkZ-like"/>
</dbReference>
<protein>
    <submittedName>
        <fullName evidence="1">Uncharacterized protein</fullName>
    </submittedName>
</protein>
<organism evidence="1 2">
    <name type="scientific">Ralstonia insidiosa</name>
    <dbReference type="NCBI Taxonomy" id="190721"/>
    <lineage>
        <taxon>Bacteria</taxon>
        <taxon>Pseudomonadati</taxon>
        <taxon>Pseudomonadota</taxon>
        <taxon>Betaproteobacteria</taxon>
        <taxon>Burkholderiales</taxon>
        <taxon>Burkholderiaceae</taxon>
        <taxon>Ralstonia</taxon>
    </lineage>
</organism>
<reference evidence="2" key="1">
    <citation type="submission" date="2016-06" db="EMBL/GenBank/DDBJ databases">
        <authorList>
            <person name="Xu Y."/>
            <person name="Nagy A."/>
            <person name="Yan X."/>
            <person name="Kim S.W."/>
            <person name="Haley B."/>
            <person name="Liu N.T."/>
            <person name="Nou X."/>
        </authorList>
    </citation>
    <scope>NUCLEOTIDE SEQUENCE [LARGE SCALE GENOMIC DNA]</scope>
    <source>
        <strain evidence="2">ATCC 49129</strain>
    </source>
</reference>
<evidence type="ECO:0000313" key="1">
    <source>
        <dbReference type="EMBL" id="ANJ73774.1"/>
    </source>
</evidence>
<dbReference type="GeneID" id="61527419"/>
<dbReference type="RefSeq" id="WP_064805372.1">
    <property type="nucleotide sequence ID" value="NZ_CP016022.1"/>
</dbReference>
<evidence type="ECO:0000313" key="2">
    <source>
        <dbReference type="Proteomes" id="UP000078572"/>
    </source>
</evidence>
<proteinExistence type="predicted"/>